<evidence type="ECO:0000259" key="1">
    <source>
        <dbReference type="Pfam" id="PF13842"/>
    </source>
</evidence>
<feature type="domain" description="PiggyBac transposable element-derived protein" evidence="2">
    <location>
        <begin position="271"/>
        <end position="405"/>
    </location>
</feature>
<dbReference type="PANTHER" id="PTHR46599">
    <property type="entry name" value="PIGGYBAC TRANSPOSABLE ELEMENT-DERIVED PROTEIN 4"/>
    <property type="match status" value="1"/>
</dbReference>
<evidence type="ECO:0000313" key="3">
    <source>
        <dbReference type="EMBL" id="SOQ50591.1"/>
    </source>
</evidence>
<name>A0A2H1WBY8_SPOFR</name>
<dbReference type="InterPro" id="IPR032718">
    <property type="entry name" value="PGBD4_Znf_C"/>
</dbReference>
<evidence type="ECO:0000259" key="2">
    <source>
        <dbReference type="Pfam" id="PF13843"/>
    </source>
</evidence>
<dbReference type="InterPro" id="IPR029526">
    <property type="entry name" value="PGBD"/>
</dbReference>
<proteinExistence type="predicted"/>
<feature type="domain" description="PiggyBac transposable element-derived protein 4 C-terminal zinc-finger" evidence="1">
    <location>
        <begin position="446"/>
        <end position="497"/>
    </location>
</feature>
<gene>
    <name evidence="3" type="ORF">SFRICE_038628</name>
</gene>
<dbReference type="AlphaFoldDB" id="A0A2H1WBY8"/>
<accession>A0A2H1WBY8</accession>
<feature type="domain" description="PiggyBac transposable element-derived protein" evidence="2">
    <location>
        <begin position="98"/>
        <end position="204"/>
    </location>
</feature>
<feature type="domain" description="PiggyBac transposable element-derived protein" evidence="2">
    <location>
        <begin position="206"/>
        <end position="269"/>
    </location>
</feature>
<reference evidence="3" key="1">
    <citation type="submission" date="2016-07" db="EMBL/GenBank/DDBJ databases">
        <authorList>
            <person name="Bretaudeau A."/>
        </authorList>
    </citation>
    <scope>NUCLEOTIDE SEQUENCE</scope>
    <source>
        <strain evidence="3">Rice</strain>
        <tissue evidence="3">Whole body</tissue>
    </source>
</reference>
<dbReference type="PANTHER" id="PTHR46599:SF3">
    <property type="entry name" value="PIGGYBAC TRANSPOSABLE ELEMENT-DERIVED PROTEIN 4"/>
    <property type="match status" value="1"/>
</dbReference>
<organism evidence="3">
    <name type="scientific">Spodoptera frugiperda</name>
    <name type="common">Fall armyworm</name>
    <dbReference type="NCBI Taxonomy" id="7108"/>
    <lineage>
        <taxon>Eukaryota</taxon>
        <taxon>Metazoa</taxon>
        <taxon>Ecdysozoa</taxon>
        <taxon>Arthropoda</taxon>
        <taxon>Hexapoda</taxon>
        <taxon>Insecta</taxon>
        <taxon>Pterygota</taxon>
        <taxon>Neoptera</taxon>
        <taxon>Endopterygota</taxon>
        <taxon>Lepidoptera</taxon>
        <taxon>Glossata</taxon>
        <taxon>Ditrysia</taxon>
        <taxon>Noctuoidea</taxon>
        <taxon>Noctuidae</taxon>
        <taxon>Amphipyrinae</taxon>
        <taxon>Spodoptera</taxon>
    </lineage>
</organism>
<sequence length="499" mass="57845">MFPHYIHFYDIPGIDIEITNSDLYGILTDNNDEILDDMTNMDPGEIVELNDALPDEEQEETTKAEGYDWCPGNPDNMVEIPFTGTSGIIPAQQMRDKNPLDFFFLYFNNEMLNLILECTNKCGNNLKTQATQARARFRAWTDITINELRTFVGILLLMGTIKLNRMADYWSNHYLFRLSPRLYMARDWFYLILRALSVQFNSERNEKLAIDESLILWKGRLSFRQYLKGKAHQYGIKLYVLADASGIILKIHIYAGSQDQQVGGKNHVQKSVQLADALLAKNTYVTGTLRANRVGNPGDVKNATLKIGESCIMHNRKKIVVTKWKDRREFFFVSTEHKSDYVGTTSRRIHRVHYKPAVQVSYNKYMRAIDKHDQLLSYYCCEHKTLRWYKKVIIHIIQICVVNGFLLYNKEIKNIALYDYRKSIIESLLPNTNNMPLPPSAGKIHLPANLLKRNGKIMRKKCRVCYNKTKKKVAVLFGCPDCPGFPGLCLQCFREYHNY</sequence>
<dbReference type="EMBL" id="ODYU01007637">
    <property type="protein sequence ID" value="SOQ50591.1"/>
    <property type="molecule type" value="Genomic_DNA"/>
</dbReference>
<dbReference type="Pfam" id="PF13842">
    <property type="entry name" value="zf-Tnp_2"/>
    <property type="match status" value="1"/>
</dbReference>
<dbReference type="Pfam" id="PF13843">
    <property type="entry name" value="DDE_Tnp_1_7"/>
    <property type="match status" value="3"/>
</dbReference>
<protein>
    <submittedName>
        <fullName evidence="3">SFRICE_038628</fullName>
    </submittedName>
</protein>